<dbReference type="SUPFAM" id="SSF51905">
    <property type="entry name" value="FAD/NAD(P)-binding domain"/>
    <property type="match status" value="1"/>
</dbReference>
<dbReference type="PRINTS" id="PR00420">
    <property type="entry name" value="RNGMNOXGNASE"/>
</dbReference>
<name>C7DI24_MICA2</name>
<dbReference type="InterPro" id="IPR036188">
    <property type="entry name" value="FAD/NAD-bd_sf"/>
</dbReference>
<gene>
    <name evidence="2" type="ORF">UNLARM2_0716</name>
</gene>
<dbReference type="InterPro" id="IPR002938">
    <property type="entry name" value="FAD-bd"/>
</dbReference>
<reference evidence="2 3" key="1">
    <citation type="journal article" date="2009" name="Genome Biol.">
        <title>Community-wide analysis of microbial genome sequence signatures.</title>
        <authorList>
            <person name="Dick G.J."/>
            <person name="Andersson A.F."/>
            <person name="Baker B.J."/>
            <person name="Simmons S.L."/>
            <person name="Thomas B.C."/>
            <person name="Yelton A.P."/>
            <person name="Banfield J.F."/>
        </authorList>
    </citation>
    <scope>NUCLEOTIDE SEQUENCE [LARGE SCALE GENOMIC DNA]</scope>
    <source>
        <strain evidence="2">ARMAN-2</strain>
    </source>
</reference>
<organism evidence="2 3">
    <name type="scientific">Candidatus Micrarchaeum acidiphilum ARMAN-2</name>
    <dbReference type="NCBI Taxonomy" id="425595"/>
    <lineage>
        <taxon>Archaea</taxon>
        <taxon>Candidatus Micrarchaeota</taxon>
        <taxon>Candidatus Micrarchaeia</taxon>
        <taxon>Candidatus Micrarchaeales</taxon>
        <taxon>Candidatus Micrarchaeaceae</taxon>
        <taxon>Candidatus Micrarchaeum</taxon>
    </lineage>
</organism>
<dbReference type="PANTHER" id="PTHR42685:SF18">
    <property type="entry name" value="DIGERANYLGERANYLGLYCEROPHOSPHOLIPID REDUCTASE"/>
    <property type="match status" value="1"/>
</dbReference>
<dbReference type="GO" id="GO:0016628">
    <property type="term" value="F:oxidoreductase activity, acting on the CH-CH group of donors, NAD or NADP as acceptor"/>
    <property type="evidence" value="ECO:0007669"/>
    <property type="project" value="InterPro"/>
</dbReference>
<protein>
    <submittedName>
        <fullName evidence="2">Geranylgeranyl reductase</fullName>
    </submittedName>
</protein>
<dbReference type="EMBL" id="GG697241">
    <property type="protein sequence ID" value="EET89598.1"/>
    <property type="molecule type" value="Genomic_DNA"/>
</dbReference>
<evidence type="ECO:0000313" key="3">
    <source>
        <dbReference type="Proteomes" id="UP000332487"/>
    </source>
</evidence>
<dbReference type="InterPro" id="IPR011777">
    <property type="entry name" value="Geranylgeranyl_Rdtase_fam"/>
</dbReference>
<evidence type="ECO:0000313" key="2">
    <source>
        <dbReference type="EMBL" id="EET89598.1"/>
    </source>
</evidence>
<dbReference type="Proteomes" id="UP000332487">
    <property type="component" value="Unassembled WGS sequence"/>
</dbReference>
<keyword evidence="3" id="KW-1185">Reference proteome</keyword>
<proteinExistence type="predicted"/>
<dbReference type="GO" id="GO:0071949">
    <property type="term" value="F:FAD binding"/>
    <property type="evidence" value="ECO:0007669"/>
    <property type="project" value="InterPro"/>
</dbReference>
<evidence type="ECO:0000259" key="1">
    <source>
        <dbReference type="Pfam" id="PF01494"/>
    </source>
</evidence>
<feature type="domain" description="FAD-binding" evidence="1">
    <location>
        <begin position="4"/>
        <end position="294"/>
    </location>
</feature>
<accession>C7DI24</accession>
<dbReference type="AlphaFoldDB" id="C7DI24"/>
<dbReference type="PANTHER" id="PTHR42685">
    <property type="entry name" value="GERANYLGERANYL DIPHOSPHATE REDUCTASE"/>
    <property type="match status" value="1"/>
</dbReference>
<dbReference type="InterPro" id="IPR050407">
    <property type="entry name" value="Geranylgeranyl_reductase"/>
</dbReference>
<dbReference type="NCBIfam" id="TIGR02032">
    <property type="entry name" value="GG-red-SF"/>
    <property type="match status" value="1"/>
</dbReference>
<dbReference type="Pfam" id="PF01494">
    <property type="entry name" value="FAD_binding_3"/>
    <property type="match status" value="1"/>
</dbReference>
<dbReference type="Gene3D" id="3.50.50.60">
    <property type="entry name" value="FAD/NAD(P)-binding domain"/>
    <property type="match status" value="1"/>
</dbReference>
<sequence length="370" mass="40271">MEKEIVIVGAGSAGLMLSIELARRGIHSTVYERKRRVDDGVEKASGILSKNGLDRMELEYRTSIINDLYGADIFAGNEKLAVMAKSVVAYVVDRKKFINLFYSAAKEAGVDVLLGRELNRETLVDMAGRGDKIIVGADGALSHVASAFGFPPIHRFVLTYKAEFDGALVEDPKKVGVYVGERYIKGFFGWMVPYGKSIAEVGIGIDSSAKKSSAVVFDSFLKNSSISNIISGSRKIAGHASIIPLEVRKKTVLGNVMLLGDAAGQVKATTGGGIIFGILCAKIAAESIAKKLGGREPLGEYERRWRALYGADLKMHNMIHSYYSFLNSIGPRNSGYFIKFLKALGVGEFLSKHGDMDSPKAMLKRVFIRK</sequence>
<reference evidence="2 3" key="2">
    <citation type="journal article" date="2010" name="Proc. Natl. Acad. Sci. U.S.A.">
        <title>Enigmatic, ultrasmall, uncultivated Archaea.</title>
        <authorList>
            <person name="Baker B.J."/>
            <person name="Comolli L.R."/>
            <person name="Dick G.J."/>
            <person name="Hauser L.J."/>
            <person name="Hyatt D."/>
            <person name="Dill B.D."/>
            <person name="Land M.L."/>
            <person name="Verberkmoes N.C."/>
            <person name="Hettich R.L."/>
            <person name="Banfield J.F."/>
        </authorList>
    </citation>
    <scope>NUCLEOTIDE SEQUENCE [LARGE SCALE GENOMIC DNA]</scope>
    <source>
        <strain evidence="2">ARMAN-2</strain>
    </source>
</reference>